<proteinExistence type="predicted"/>
<dbReference type="Proteomes" id="UP001341840">
    <property type="component" value="Unassembled WGS sequence"/>
</dbReference>
<sequence>MFTSTSSPLIHRPSFVLRVAPSVPVCIFVSQLLIRHCSPSSPVISFLLKNKGDLTEILITELTFYLEIADVFEAMLKKHVSEVCLIIFGQSICLNSTFSGK</sequence>
<accession>A0ABU6RKQ2</accession>
<organism evidence="1 2">
    <name type="scientific">Stylosanthes scabra</name>
    <dbReference type="NCBI Taxonomy" id="79078"/>
    <lineage>
        <taxon>Eukaryota</taxon>
        <taxon>Viridiplantae</taxon>
        <taxon>Streptophyta</taxon>
        <taxon>Embryophyta</taxon>
        <taxon>Tracheophyta</taxon>
        <taxon>Spermatophyta</taxon>
        <taxon>Magnoliopsida</taxon>
        <taxon>eudicotyledons</taxon>
        <taxon>Gunneridae</taxon>
        <taxon>Pentapetalae</taxon>
        <taxon>rosids</taxon>
        <taxon>fabids</taxon>
        <taxon>Fabales</taxon>
        <taxon>Fabaceae</taxon>
        <taxon>Papilionoideae</taxon>
        <taxon>50 kb inversion clade</taxon>
        <taxon>dalbergioids sensu lato</taxon>
        <taxon>Dalbergieae</taxon>
        <taxon>Pterocarpus clade</taxon>
        <taxon>Stylosanthes</taxon>
    </lineage>
</organism>
<gene>
    <name evidence="1" type="ORF">PIB30_061177</name>
</gene>
<evidence type="ECO:0000313" key="1">
    <source>
        <dbReference type="EMBL" id="MED6124671.1"/>
    </source>
</evidence>
<dbReference type="EMBL" id="JASCZI010030759">
    <property type="protein sequence ID" value="MED6124671.1"/>
    <property type="molecule type" value="Genomic_DNA"/>
</dbReference>
<name>A0ABU6RKQ2_9FABA</name>
<comment type="caution">
    <text evidence="1">The sequence shown here is derived from an EMBL/GenBank/DDBJ whole genome shotgun (WGS) entry which is preliminary data.</text>
</comment>
<evidence type="ECO:0000313" key="2">
    <source>
        <dbReference type="Proteomes" id="UP001341840"/>
    </source>
</evidence>
<protein>
    <submittedName>
        <fullName evidence="1">Uncharacterized protein</fullName>
    </submittedName>
</protein>
<reference evidence="1 2" key="1">
    <citation type="journal article" date="2023" name="Plants (Basel)">
        <title>Bridging the Gap: Combining Genomics and Transcriptomics Approaches to Understand Stylosanthes scabra, an Orphan Legume from the Brazilian Caatinga.</title>
        <authorList>
            <person name="Ferreira-Neto J.R.C."/>
            <person name="da Silva M.D."/>
            <person name="Binneck E."/>
            <person name="de Melo N.F."/>
            <person name="da Silva R.H."/>
            <person name="de Melo A.L.T.M."/>
            <person name="Pandolfi V."/>
            <person name="Bustamante F.O."/>
            <person name="Brasileiro-Vidal A.C."/>
            <person name="Benko-Iseppon A.M."/>
        </authorList>
    </citation>
    <scope>NUCLEOTIDE SEQUENCE [LARGE SCALE GENOMIC DNA]</scope>
    <source>
        <tissue evidence="1">Leaves</tissue>
    </source>
</reference>
<keyword evidence="2" id="KW-1185">Reference proteome</keyword>